<evidence type="ECO:0000256" key="1">
    <source>
        <dbReference type="SAM" id="Phobius"/>
    </source>
</evidence>
<name>A0A1U9JW66_9HYPH</name>
<accession>A0A1U9JW66</accession>
<organism evidence="2 3">
    <name type="scientific">Candidatus Tokpelaia hoelldobleri</name>
    <dbReference type="NCBI Taxonomy" id="1902579"/>
    <lineage>
        <taxon>Bacteria</taxon>
        <taxon>Pseudomonadati</taxon>
        <taxon>Pseudomonadota</taxon>
        <taxon>Alphaproteobacteria</taxon>
        <taxon>Hyphomicrobiales</taxon>
        <taxon>Candidatus Tokpelaia</taxon>
    </lineage>
</organism>
<feature type="transmembrane region" description="Helical" evidence="1">
    <location>
        <begin position="125"/>
        <end position="148"/>
    </location>
</feature>
<sequence length="160" mass="17735">MSEAISSNSTFLPNFQLSFIKSGGGSFSPLLRRRLRVVGCNNLLLWSGPVFRFPAGFFSLLHVVPSIMPFAEGGTMSICREERGLLRLLLVCTAGGMFFSLLGYFRRQAVLYATESGRQNLPAALLFLQVSVMPGFIIAAGIFSRLLYNFSRIFRVSTYS</sequence>
<dbReference type="KEGG" id="thd:BHV28_13980"/>
<keyword evidence="1" id="KW-1133">Transmembrane helix</keyword>
<feature type="transmembrane region" description="Helical" evidence="1">
    <location>
        <begin position="85"/>
        <end position="105"/>
    </location>
</feature>
<reference evidence="2 3" key="1">
    <citation type="journal article" date="2010" name="Science">
        <title>Genomic comparison of the ants Camponotus floridanus and Harpegnathos saltator.</title>
        <authorList>
            <person name="Bonasio R."/>
            <person name="Zhang G."/>
            <person name="Ye C."/>
            <person name="Mutti N.S."/>
            <person name="Fang X."/>
            <person name="Qin N."/>
            <person name="Donahue G."/>
            <person name="Yang P."/>
            <person name="Li Q."/>
            <person name="Li C."/>
            <person name="Zhang P."/>
            <person name="Huang Z."/>
            <person name="Berger S.L."/>
            <person name="Reinberg D."/>
            <person name="Wang J."/>
            <person name="Liebig J."/>
        </authorList>
    </citation>
    <scope>NUCLEOTIDE SEQUENCE [LARGE SCALE GENOMIC DNA]</scope>
    <source>
        <strain evidence="2 3">Hsal</strain>
    </source>
</reference>
<proteinExistence type="predicted"/>
<evidence type="ECO:0000313" key="2">
    <source>
        <dbReference type="EMBL" id="AQS42081.1"/>
    </source>
</evidence>
<evidence type="ECO:0000313" key="3">
    <source>
        <dbReference type="Proteomes" id="UP000188912"/>
    </source>
</evidence>
<keyword evidence="1" id="KW-0472">Membrane</keyword>
<keyword evidence="1" id="KW-0812">Transmembrane</keyword>
<keyword evidence="3" id="KW-1185">Reference proteome</keyword>
<dbReference type="Proteomes" id="UP000188912">
    <property type="component" value="Chromosome"/>
</dbReference>
<protein>
    <submittedName>
        <fullName evidence="2">Uncharacterized protein</fullName>
    </submittedName>
</protein>
<dbReference type="AlphaFoldDB" id="A0A1U9JW66"/>
<reference evidence="2 3" key="2">
    <citation type="journal article" date="2016" name="Sci. Rep.">
        <title>The genome of Rhizobiales bacteria in predatory ants reveals urease gene functions but no genes for nitrogen fixation.</title>
        <authorList>
            <person name="Neuvonen M.M."/>
            <person name="Tamarit D."/>
            <person name="Naslund K."/>
            <person name="Liebig J."/>
            <person name="Feldhaar H."/>
            <person name="Moran N.A."/>
            <person name="Guy L."/>
            <person name="Andersson S.G."/>
        </authorList>
    </citation>
    <scope>NUCLEOTIDE SEQUENCE [LARGE SCALE GENOMIC DNA]</scope>
    <source>
        <strain evidence="2 3">Hsal</strain>
    </source>
</reference>
<dbReference type="EMBL" id="CP017315">
    <property type="protein sequence ID" value="AQS42081.1"/>
    <property type="molecule type" value="Genomic_DNA"/>
</dbReference>
<gene>
    <name evidence="2" type="ORF">BHV28_13980</name>
</gene>